<dbReference type="CDD" id="cd02440">
    <property type="entry name" value="AdoMet_MTases"/>
    <property type="match status" value="1"/>
</dbReference>
<keyword evidence="2" id="KW-0489">Methyltransferase</keyword>
<dbReference type="Pfam" id="PF13649">
    <property type="entry name" value="Methyltransf_25"/>
    <property type="match status" value="1"/>
</dbReference>
<feature type="domain" description="Methyltransferase" evidence="1">
    <location>
        <begin position="68"/>
        <end position="167"/>
    </location>
</feature>
<dbReference type="GO" id="GO:0008168">
    <property type="term" value="F:methyltransferase activity"/>
    <property type="evidence" value="ECO:0007669"/>
    <property type="project" value="UniProtKB-KW"/>
</dbReference>
<dbReference type="RefSeq" id="WP_078716137.1">
    <property type="nucleotide sequence ID" value="NZ_FUYC01000002.1"/>
</dbReference>
<protein>
    <submittedName>
        <fullName evidence="2">Methyltransferase domain-containing protein</fullName>
    </submittedName>
</protein>
<dbReference type="SUPFAM" id="SSF53335">
    <property type="entry name" value="S-adenosyl-L-methionine-dependent methyltransferases"/>
    <property type="match status" value="1"/>
</dbReference>
<evidence type="ECO:0000313" key="3">
    <source>
        <dbReference type="Proteomes" id="UP000190027"/>
    </source>
</evidence>
<keyword evidence="2" id="KW-0808">Transferase</keyword>
<dbReference type="PANTHER" id="PTHR37886:SF1">
    <property type="entry name" value="S-ADENOSYL-L-METHIONINE-DEPENDENT METHYLTRANSFERASES SUPERFAMILY PROTEIN"/>
    <property type="match status" value="1"/>
</dbReference>
<organism evidence="2 3">
    <name type="scientific">Paucidesulfovibrio gracilis DSM 16080</name>
    <dbReference type="NCBI Taxonomy" id="1121449"/>
    <lineage>
        <taxon>Bacteria</taxon>
        <taxon>Pseudomonadati</taxon>
        <taxon>Thermodesulfobacteriota</taxon>
        <taxon>Desulfovibrionia</taxon>
        <taxon>Desulfovibrionales</taxon>
        <taxon>Desulfovibrionaceae</taxon>
        <taxon>Paucidesulfovibrio</taxon>
    </lineage>
</organism>
<gene>
    <name evidence="2" type="ORF">SAMN02745704_00555</name>
</gene>
<reference evidence="2 3" key="1">
    <citation type="submission" date="2017-02" db="EMBL/GenBank/DDBJ databases">
        <authorList>
            <person name="Peterson S.W."/>
        </authorList>
    </citation>
    <scope>NUCLEOTIDE SEQUENCE [LARGE SCALE GENOMIC DNA]</scope>
    <source>
        <strain evidence="2 3">DSM 16080</strain>
    </source>
</reference>
<dbReference type="InterPro" id="IPR029063">
    <property type="entry name" value="SAM-dependent_MTases_sf"/>
</dbReference>
<accession>A0A1T4W9X1</accession>
<dbReference type="PANTHER" id="PTHR37886">
    <property type="entry name" value="S-ADENOSYL-L-METHIONINE-DEPENDENT METHYLTRANSFERASES SUPERFAMILY PROTEIN"/>
    <property type="match status" value="1"/>
</dbReference>
<name>A0A1T4W9X1_9BACT</name>
<dbReference type="AlphaFoldDB" id="A0A1T4W9X1"/>
<sequence>MRFDDEDWRVTKNMTVPTREVDLQHVEFWKDDRVLSEFHHNNYGRPWVLGKYQFDYLLERGLAPEDKVLDFGCGAGRLAIHLVRYLHSSCYFGIDSNRKSAESFAYEMFLHGLVEKRPRFVLDSSLSCGVFGASFDWIIDFYSMKHMDEKKQYQAFESFSKVLAPKGRVLVVPQPRVDSDRLGKLGFHLSYTRIQECQALALSKKSVNHWHEYEYGE</sequence>
<evidence type="ECO:0000313" key="2">
    <source>
        <dbReference type="EMBL" id="SKA73919.1"/>
    </source>
</evidence>
<dbReference type="Proteomes" id="UP000190027">
    <property type="component" value="Unassembled WGS sequence"/>
</dbReference>
<dbReference type="GO" id="GO:0032259">
    <property type="term" value="P:methylation"/>
    <property type="evidence" value="ECO:0007669"/>
    <property type="project" value="UniProtKB-KW"/>
</dbReference>
<dbReference type="OrthoDB" id="9784101at2"/>
<dbReference type="EMBL" id="FUYC01000002">
    <property type="protein sequence ID" value="SKA73919.1"/>
    <property type="molecule type" value="Genomic_DNA"/>
</dbReference>
<proteinExistence type="predicted"/>
<dbReference type="STRING" id="1121449.SAMN02745704_00555"/>
<keyword evidence="3" id="KW-1185">Reference proteome</keyword>
<dbReference type="InterPro" id="IPR041698">
    <property type="entry name" value="Methyltransf_25"/>
</dbReference>
<evidence type="ECO:0000259" key="1">
    <source>
        <dbReference type="Pfam" id="PF13649"/>
    </source>
</evidence>
<dbReference type="Gene3D" id="3.40.50.150">
    <property type="entry name" value="Vaccinia Virus protein VP39"/>
    <property type="match status" value="1"/>
</dbReference>